<dbReference type="AlphaFoldDB" id="A0A6I6NHQ8"/>
<evidence type="ECO:0008006" key="4">
    <source>
        <dbReference type="Google" id="ProtNLM"/>
    </source>
</evidence>
<keyword evidence="3" id="KW-1185">Reference proteome</keyword>
<evidence type="ECO:0000313" key="3">
    <source>
        <dbReference type="Proteomes" id="UP000436138"/>
    </source>
</evidence>
<dbReference type="KEGG" id="sbro:GQF42_34580"/>
<protein>
    <recommendedName>
        <fullName evidence="4">DUF1453 domain-containing protein</fullName>
    </recommendedName>
</protein>
<feature type="transmembrane region" description="Helical" evidence="1">
    <location>
        <begin position="139"/>
        <end position="157"/>
    </location>
</feature>
<feature type="transmembrane region" description="Helical" evidence="1">
    <location>
        <begin position="56"/>
        <end position="77"/>
    </location>
</feature>
<keyword evidence="1" id="KW-0472">Membrane</keyword>
<keyword evidence="1" id="KW-0812">Transmembrane</keyword>
<proteinExistence type="predicted"/>
<evidence type="ECO:0000256" key="1">
    <source>
        <dbReference type="SAM" id="Phobius"/>
    </source>
</evidence>
<dbReference type="Proteomes" id="UP000436138">
    <property type="component" value="Chromosome"/>
</dbReference>
<keyword evidence="1" id="KW-1133">Transmembrane helix</keyword>
<evidence type="ECO:0000313" key="2">
    <source>
        <dbReference type="EMBL" id="QHA07756.1"/>
    </source>
</evidence>
<dbReference type="RefSeq" id="WP_158926544.1">
    <property type="nucleotide sequence ID" value="NZ_CP047020.1"/>
</dbReference>
<organism evidence="2 3">
    <name type="scientific">Streptomyces broussonetiae</name>
    <dbReference type="NCBI Taxonomy" id="2686304"/>
    <lineage>
        <taxon>Bacteria</taxon>
        <taxon>Bacillati</taxon>
        <taxon>Actinomycetota</taxon>
        <taxon>Actinomycetes</taxon>
        <taxon>Kitasatosporales</taxon>
        <taxon>Streptomycetaceae</taxon>
        <taxon>Streptomyces</taxon>
    </lineage>
</organism>
<sequence>MNASVWIVNLAVLATVLHADLGYKKIAWIRLARPILLAVAVVPVFAKNIATHGNGLTLETIGLAAGLLLGLLAAALLKVRYDEGRRASFSTGRAPYAALWAVVIGARLLFAYASVHVFPDQLGRWMFTHHITGDALTDALIFLAIGMLVARTAALLAKSTRATRAHLTHTAAAPTQQYNAA</sequence>
<feature type="transmembrane region" description="Helical" evidence="1">
    <location>
        <begin position="98"/>
        <end position="119"/>
    </location>
</feature>
<gene>
    <name evidence="2" type="ORF">GQF42_34580</name>
</gene>
<dbReference type="EMBL" id="CP047020">
    <property type="protein sequence ID" value="QHA07756.1"/>
    <property type="molecule type" value="Genomic_DNA"/>
</dbReference>
<reference evidence="2 3" key="1">
    <citation type="submission" date="2019-12" db="EMBL/GenBank/DDBJ databases">
        <title>Streptomyces sp. strain T44 isolated from rhizosphere soil of Broussonetia papyrifera.</title>
        <authorList>
            <person name="Mo P."/>
        </authorList>
    </citation>
    <scope>NUCLEOTIDE SEQUENCE [LARGE SCALE GENOMIC DNA]</scope>
    <source>
        <strain evidence="2 3">T44</strain>
    </source>
</reference>
<accession>A0A6I6NHQ8</accession>
<name>A0A6I6NHQ8_9ACTN</name>